<keyword evidence="6" id="KW-0472">Membrane</keyword>
<organism evidence="8 9">
    <name type="scientific">Paraglaciecola mesophila</name>
    <dbReference type="NCBI Taxonomy" id="197222"/>
    <lineage>
        <taxon>Bacteria</taxon>
        <taxon>Pseudomonadati</taxon>
        <taxon>Pseudomonadota</taxon>
        <taxon>Gammaproteobacteria</taxon>
        <taxon>Alteromonadales</taxon>
        <taxon>Alteromonadaceae</taxon>
        <taxon>Paraglaciecola</taxon>
    </lineage>
</organism>
<dbReference type="PANTHER" id="PTHR43711">
    <property type="entry name" value="TWO-COMPONENT HISTIDINE KINASE"/>
    <property type="match status" value="1"/>
</dbReference>
<dbReference type="RefSeq" id="WP_160178627.1">
    <property type="nucleotide sequence ID" value="NZ_CP047656.1"/>
</dbReference>
<evidence type="ECO:0000259" key="7">
    <source>
        <dbReference type="PROSITE" id="PS50109"/>
    </source>
</evidence>
<dbReference type="InterPro" id="IPR036097">
    <property type="entry name" value="HisK_dim/P_sf"/>
</dbReference>
<dbReference type="GO" id="GO:0000155">
    <property type="term" value="F:phosphorelay sensor kinase activity"/>
    <property type="evidence" value="ECO:0007669"/>
    <property type="project" value="InterPro"/>
</dbReference>
<feature type="transmembrane region" description="Helical" evidence="6">
    <location>
        <begin position="6"/>
        <end position="26"/>
    </location>
</feature>
<dbReference type="PANTHER" id="PTHR43711:SF1">
    <property type="entry name" value="HISTIDINE KINASE 1"/>
    <property type="match status" value="1"/>
</dbReference>
<dbReference type="CDD" id="cd00082">
    <property type="entry name" value="HisKA"/>
    <property type="match status" value="1"/>
</dbReference>
<keyword evidence="4 8" id="KW-0418">Kinase</keyword>
<comment type="catalytic activity">
    <reaction evidence="1">
        <text>ATP + protein L-histidine = ADP + protein N-phospho-L-histidine.</text>
        <dbReference type="EC" id="2.7.13.3"/>
    </reaction>
</comment>
<evidence type="ECO:0000256" key="1">
    <source>
        <dbReference type="ARBA" id="ARBA00000085"/>
    </source>
</evidence>
<evidence type="ECO:0000256" key="4">
    <source>
        <dbReference type="ARBA" id="ARBA00022777"/>
    </source>
</evidence>
<dbReference type="Pfam" id="PF02518">
    <property type="entry name" value="HATPase_c"/>
    <property type="match status" value="1"/>
</dbReference>
<dbReference type="SUPFAM" id="SSF47384">
    <property type="entry name" value="Homodimeric domain of signal transducing histidine kinase"/>
    <property type="match status" value="1"/>
</dbReference>
<dbReference type="InterPro" id="IPR003661">
    <property type="entry name" value="HisK_dim/P_dom"/>
</dbReference>
<evidence type="ECO:0000256" key="5">
    <source>
        <dbReference type="ARBA" id="ARBA00023012"/>
    </source>
</evidence>
<dbReference type="EC" id="2.7.13.3" evidence="2"/>
<keyword evidence="9" id="KW-1185">Reference proteome</keyword>
<dbReference type="SMART" id="SM00388">
    <property type="entry name" value="HisKA"/>
    <property type="match status" value="1"/>
</dbReference>
<keyword evidence="6" id="KW-0812">Transmembrane</keyword>
<evidence type="ECO:0000256" key="6">
    <source>
        <dbReference type="SAM" id="Phobius"/>
    </source>
</evidence>
<feature type="transmembrane region" description="Helical" evidence="6">
    <location>
        <begin position="169"/>
        <end position="191"/>
    </location>
</feature>
<evidence type="ECO:0000313" key="8">
    <source>
        <dbReference type="EMBL" id="QHJ10809.1"/>
    </source>
</evidence>
<dbReference type="InterPro" id="IPR003594">
    <property type="entry name" value="HATPase_dom"/>
</dbReference>
<dbReference type="Gene3D" id="1.10.287.130">
    <property type="match status" value="1"/>
</dbReference>
<sequence>MQLGSLRQLTLVSFALVLVPLVVLLWHSQITLGRMGEIATNEAEFSVAMVRRVNSLESFSVDIERLIRQYHVLDKAELKELSDKYVERFTEALGSLCVQLENSQECHVLSERLTWFRSYDRLSDQLLLDAQLAEFRRALTELGQSVDSLLDDRIKKRQGYVSSVQQTQAWLTALLVSISLMLIIFGSQLILRPVRKLEHVIQAISLQEDELPEISNSGPKELILVERKLHRLADRLTQLEHLRHALLRHASHELKTPLASIKEGCSLLTEQVVGELTEQQMEVMSLLNSSTDRLNTLIMQLLDYNLLLQQAKPDFQWLKTATLMEEFITDNRLALQQNKHELDTKIELNQVYADAKLFRRILDNLLSNAIAHGSKGRPINIKLYQEKHVQVLDVSNRGQKISPEQRAILFEPFNRGEGKRNDRIIGSGLGLSIVADCARMMRGKVEIVDVDYADVCFRVSIPLTEKK</sequence>
<proteinExistence type="predicted"/>
<dbReference type="InterPro" id="IPR050736">
    <property type="entry name" value="Sensor_HK_Regulatory"/>
</dbReference>
<dbReference type="Gene3D" id="3.30.565.10">
    <property type="entry name" value="Histidine kinase-like ATPase, C-terminal domain"/>
    <property type="match status" value="1"/>
</dbReference>
<accession>A0A857JFL1</accession>
<name>A0A857JFL1_9ALTE</name>
<reference evidence="8 9" key="1">
    <citation type="submission" date="2019-12" db="EMBL/GenBank/DDBJ databases">
        <title>Genome sequencing and assembly of endphytes of Porphyra tenera.</title>
        <authorList>
            <person name="Park J.M."/>
            <person name="Shin R."/>
            <person name="Jo S.H."/>
        </authorList>
    </citation>
    <scope>NUCLEOTIDE SEQUENCE [LARGE SCALE GENOMIC DNA]</scope>
    <source>
        <strain evidence="8 9">GPM4</strain>
    </source>
</reference>
<evidence type="ECO:0000313" key="9">
    <source>
        <dbReference type="Proteomes" id="UP000464524"/>
    </source>
</evidence>
<protein>
    <recommendedName>
        <fullName evidence="2">histidine kinase</fullName>
        <ecNumber evidence="2">2.7.13.3</ecNumber>
    </recommendedName>
</protein>
<dbReference type="AlphaFoldDB" id="A0A857JFL1"/>
<dbReference type="SMART" id="SM00387">
    <property type="entry name" value="HATPase_c"/>
    <property type="match status" value="1"/>
</dbReference>
<dbReference type="InterPro" id="IPR005467">
    <property type="entry name" value="His_kinase_dom"/>
</dbReference>
<dbReference type="EMBL" id="CP047656">
    <property type="protein sequence ID" value="QHJ10809.1"/>
    <property type="molecule type" value="Genomic_DNA"/>
</dbReference>
<dbReference type="Pfam" id="PF00512">
    <property type="entry name" value="HisKA"/>
    <property type="match status" value="1"/>
</dbReference>
<gene>
    <name evidence="8" type="ORF">FX988_01030</name>
</gene>
<keyword evidence="5" id="KW-0902">Two-component regulatory system</keyword>
<dbReference type="PROSITE" id="PS50109">
    <property type="entry name" value="HIS_KIN"/>
    <property type="match status" value="1"/>
</dbReference>
<feature type="domain" description="Histidine kinase" evidence="7">
    <location>
        <begin position="249"/>
        <end position="465"/>
    </location>
</feature>
<dbReference type="InterPro" id="IPR036890">
    <property type="entry name" value="HATPase_C_sf"/>
</dbReference>
<evidence type="ECO:0000256" key="3">
    <source>
        <dbReference type="ARBA" id="ARBA00022679"/>
    </source>
</evidence>
<dbReference type="KEGG" id="pmes:FX988_01030"/>
<evidence type="ECO:0000256" key="2">
    <source>
        <dbReference type="ARBA" id="ARBA00012438"/>
    </source>
</evidence>
<keyword evidence="6" id="KW-1133">Transmembrane helix</keyword>
<dbReference type="SUPFAM" id="SSF55874">
    <property type="entry name" value="ATPase domain of HSP90 chaperone/DNA topoisomerase II/histidine kinase"/>
    <property type="match status" value="1"/>
</dbReference>
<dbReference type="OrthoDB" id="9804645at2"/>
<keyword evidence="3 8" id="KW-0808">Transferase</keyword>
<dbReference type="Proteomes" id="UP000464524">
    <property type="component" value="Chromosome"/>
</dbReference>